<name>A0AAD5UX73_9APHY</name>
<feature type="domain" description="DUF7918" evidence="2">
    <location>
        <begin position="6"/>
        <end position="205"/>
    </location>
</feature>
<feature type="region of interest" description="Disordered" evidence="1">
    <location>
        <begin position="301"/>
        <end position="327"/>
    </location>
</feature>
<dbReference type="Proteomes" id="UP001212997">
    <property type="component" value="Unassembled WGS sequence"/>
</dbReference>
<evidence type="ECO:0000259" key="2">
    <source>
        <dbReference type="Pfam" id="PF25534"/>
    </source>
</evidence>
<proteinExistence type="predicted"/>
<feature type="compositionally biased region" description="Polar residues" evidence="1">
    <location>
        <begin position="216"/>
        <end position="227"/>
    </location>
</feature>
<keyword evidence="4" id="KW-1185">Reference proteome</keyword>
<reference evidence="3" key="1">
    <citation type="submission" date="2022-07" db="EMBL/GenBank/DDBJ databases">
        <title>Genome Sequence of Physisporinus lineatus.</title>
        <authorList>
            <person name="Buettner E."/>
        </authorList>
    </citation>
    <scope>NUCLEOTIDE SEQUENCE</scope>
    <source>
        <strain evidence="3">VT162</strain>
    </source>
</reference>
<gene>
    <name evidence="3" type="ORF">NLI96_g9419</name>
</gene>
<feature type="region of interest" description="Disordered" evidence="1">
    <location>
        <begin position="202"/>
        <end position="241"/>
    </location>
</feature>
<evidence type="ECO:0000313" key="3">
    <source>
        <dbReference type="EMBL" id="KAJ3478915.1"/>
    </source>
</evidence>
<dbReference type="Pfam" id="PF25534">
    <property type="entry name" value="DUF7918"/>
    <property type="match status" value="1"/>
</dbReference>
<organism evidence="3 4">
    <name type="scientific">Meripilus lineatus</name>
    <dbReference type="NCBI Taxonomy" id="2056292"/>
    <lineage>
        <taxon>Eukaryota</taxon>
        <taxon>Fungi</taxon>
        <taxon>Dikarya</taxon>
        <taxon>Basidiomycota</taxon>
        <taxon>Agaricomycotina</taxon>
        <taxon>Agaricomycetes</taxon>
        <taxon>Polyporales</taxon>
        <taxon>Meripilaceae</taxon>
        <taxon>Meripilus</taxon>
    </lineage>
</organism>
<feature type="compositionally biased region" description="Polar residues" evidence="1">
    <location>
        <begin position="307"/>
        <end position="318"/>
    </location>
</feature>
<dbReference type="AlphaFoldDB" id="A0AAD5UX73"/>
<dbReference type="EMBL" id="JANAWD010000474">
    <property type="protein sequence ID" value="KAJ3478915.1"/>
    <property type="molecule type" value="Genomic_DNA"/>
</dbReference>
<evidence type="ECO:0000313" key="4">
    <source>
        <dbReference type="Proteomes" id="UP001212997"/>
    </source>
</evidence>
<dbReference type="PANTHER" id="PTHR36223:SF1">
    <property type="entry name" value="TRANSCRIPTION ELONGATION FACTOR EAF N-TERMINAL DOMAIN-CONTAINING PROTEIN"/>
    <property type="match status" value="1"/>
</dbReference>
<comment type="caution">
    <text evidence="3">The sequence shown here is derived from an EMBL/GenBank/DDBJ whole genome shotgun (WGS) entry which is preliminary data.</text>
</comment>
<sequence length="327" mass="35980">MLHSRGFEIRVITDDGVLEEYGTRVTGASVHCHIPSQANQSFRFELKNHSYMNITFWCYADGICIGGRLCKPQGTSQLSRFVVSHSVARPFTFAAVELSESSDAVATDPANITSLGTITVKVIRVKPCGRTERTYEVPALLNGPIDEKSKKIGTHHVILGPEIPLKASHNIYLSEEIDSESQPFAEFIFQYRPKASLQAQGIIPVTPGPSLEGPPSQGSNNGDRSPNSPIPGPSDVVRNAIVTPPPVPVIAREIDVKPATEIENATGNHDEELALLEEQAHLLKMQAENVQERLNRIRARRVRTQKQQRLSLSPSTRGSRQEPIEVD</sequence>
<dbReference type="PANTHER" id="PTHR36223">
    <property type="entry name" value="BETA-LACTAMASE-TYPE TRANSPEPTIDASE FOLD DOMAIN CONTAINING PROTEIN"/>
    <property type="match status" value="1"/>
</dbReference>
<evidence type="ECO:0000256" key="1">
    <source>
        <dbReference type="SAM" id="MobiDB-lite"/>
    </source>
</evidence>
<dbReference type="InterPro" id="IPR057678">
    <property type="entry name" value="DUF7918"/>
</dbReference>
<protein>
    <recommendedName>
        <fullName evidence="2">DUF7918 domain-containing protein</fullName>
    </recommendedName>
</protein>
<accession>A0AAD5UX73</accession>